<feature type="domain" description="ResB-like" evidence="8">
    <location>
        <begin position="64"/>
        <end position="522"/>
    </location>
</feature>
<keyword evidence="10" id="KW-1185">Reference proteome</keyword>
<evidence type="ECO:0000256" key="3">
    <source>
        <dbReference type="ARBA" id="ARBA00022748"/>
    </source>
</evidence>
<dbReference type="GO" id="GO:0016020">
    <property type="term" value="C:membrane"/>
    <property type="evidence" value="ECO:0007669"/>
    <property type="project" value="UniProtKB-SubCell"/>
</dbReference>
<keyword evidence="2 7" id="KW-0812">Transmembrane</keyword>
<feature type="compositionally biased region" description="Acidic residues" evidence="6">
    <location>
        <begin position="537"/>
        <end position="547"/>
    </location>
</feature>
<gene>
    <name evidence="9" type="ORF">SAMN04488123_101198</name>
</gene>
<evidence type="ECO:0000256" key="7">
    <source>
        <dbReference type="SAM" id="Phobius"/>
    </source>
</evidence>
<dbReference type="PANTHER" id="PTHR31566">
    <property type="entry name" value="CYTOCHROME C BIOGENESIS PROTEIN CCS1, CHLOROPLASTIC"/>
    <property type="match status" value="1"/>
</dbReference>
<evidence type="ECO:0000313" key="10">
    <source>
        <dbReference type="Proteomes" id="UP000198853"/>
    </source>
</evidence>
<dbReference type="OrthoDB" id="9770923at2"/>
<keyword evidence="3" id="KW-0201">Cytochrome c-type biogenesis</keyword>
<dbReference type="PANTHER" id="PTHR31566:SF0">
    <property type="entry name" value="CYTOCHROME C BIOGENESIS PROTEIN CCS1, CHLOROPLASTIC"/>
    <property type="match status" value="1"/>
</dbReference>
<feature type="transmembrane region" description="Helical" evidence="7">
    <location>
        <begin position="123"/>
        <end position="145"/>
    </location>
</feature>
<dbReference type="InterPro" id="IPR023494">
    <property type="entry name" value="Cyt_c_bgen_Ccs1/CcsB/ResB"/>
</dbReference>
<evidence type="ECO:0000256" key="4">
    <source>
        <dbReference type="ARBA" id="ARBA00022989"/>
    </source>
</evidence>
<sequence length="554" mass="63253">MDEIKCECGHLNPYGTEVCGSCGKPLVNSGSDRLLNMRYEGAARRSQTYNKSIIDKIWNFFSSVKVGVTIIVITLLASSLGTLFPQEMFIPPGADPATFYAEEHGALGQVYYSLGLHNLYGSWWYMLLVAALGTSIIIASIDRFFPLYKALKSQRVTRHKSFMKRQRIFGTSRVDNEDTTMAQAQDILKNKRYNVREENGNLLAEKNRWARWGPYVNHIGLIIFLIGASLRFFPGMYLDENVWVREGETVVVPGTSGDYYLENEQFTEEHYDEDDERYEAAMAEAGEGAQFEETFRTDAVLYAPDEEATVGVDQELEEIDRHGIEVNDAFHFDEYAVYQVDRKLDELAEMTFDVEDTETGEVVDSFTVDLNNPDGNYTLENDEVVRIHSYFPNFYIDEEGVPTTESDVPENPAFIFEMENENTGQMEHTFLGIQANYDVSQDEEGNQYAFSMSDFDTNHVAGLTVRKDHTIPFLIAGGGIFLIGLTQGSYWAHRRIWLQRKDGEVWIAAHTNKNWEALKRDIHAITEQTQVTTPQDQTDETHEEDENQQEHIQS</sequence>
<dbReference type="EMBL" id="FNEN01000001">
    <property type="protein sequence ID" value="SDI29832.1"/>
    <property type="molecule type" value="Genomic_DNA"/>
</dbReference>
<evidence type="ECO:0000259" key="8">
    <source>
        <dbReference type="Pfam" id="PF05140"/>
    </source>
</evidence>
<feature type="transmembrane region" description="Helical" evidence="7">
    <location>
        <begin position="471"/>
        <end position="492"/>
    </location>
</feature>
<keyword evidence="4 7" id="KW-1133">Transmembrane helix</keyword>
<comment type="subcellular location">
    <subcellularLocation>
        <location evidence="1">Membrane</location>
        <topology evidence="1">Multi-pass membrane protein</topology>
    </subcellularLocation>
</comment>
<dbReference type="InterPro" id="IPR007816">
    <property type="entry name" value="ResB-like_domain"/>
</dbReference>
<keyword evidence="5 7" id="KW-0472">Membrane</keyword>
<accession>A0A1G8JFB1</accession>
<evidence type="ECO:0000256" key="6">
    <source>
        <dbReference type="SAM" id="MobiDB-lite"/>
    </source>
</evidence>
<feature type="transmembrane region" description="Helical" evidence="7">
    <location>
        <begin position="215"/>
        <end position="233"/>
    </location>
</feature>
<dbReference type="RefSeq" id="WP_090395679.1">
    <property type="nucleotide sequence ID" value="NZ_FNEN01000001.1"/>
</dbReference>
<dbReference type="Pfam" id="PF05140">
    <property type="entry name" value="ResB"/>
    <property type="match status" value="1"/>
</dbReference>
<evidence type="ECO:0000256" key="5">
    <source>
        <dbReference type="ARBA" id="ARBA00023136"/>
    </source>
</evidence>
<organism evidence="9 10">
    <name type="scientific">Natribacillus halophilus</name>
    <dbReference type="NCBI Taxonomy" id="549003"/>
    <lineage>
        <taxon>Bacteria</taxon>
        <taxon>Bacillati</taxon>
        <taxon>Bacillota</taxon>
        <taxon>Bacilli</taxon>
        <taxon>Bacillales</taxon>
        <taxon>Bacillaceae</taxon>
        <taxon>Natribacillus</taxon>
    </lineage>
</organism>
<proteinExistence type="predicted"/>
<dbReference type="Proteomes" id="UP000198853">
    <property type="component" value="Unassembled WGS sequence"/>
</dbReference>
<name>A0A1G8JFB1_9BACI</name>
<dbReference type="AlphaFoldDB" id="A0A1G8JFB1"/>
<evidence type="ECO:0000313" key="9">
    <source>
        <dbReference type="EMBL" id="SDI29832.1"/>
    </source>
</evidence>
<evidence type="ECO:0000256" key="2">
    <source>
        <dbReference type="ARBA" id="ARBA00022692"/>
    </source>
</evidence>
<dbReference type="GO" id="GO:0017004">
    <property type="term" value="P:cytochrome complex assembly"/>
    <property type="evidence" value="ECO:0007669"/>
    <property type="project" value="UniProtKB-KW"/>
</dbReference>
<reference evidence="9 10" key="1">
    <citation type="submission" date="2016-10" db="EMBL/GenBank/DDBJ databases">
        <authorList>
            <person name="de Groot N.N."/>
        </authorList>
    </citation>
    <scope>NUCLEOTIDE SEQUENCE [LARGE SCALE GENOMIC DNA]</scope>
    <source>
        <strain evidence="9 10">DSM 21771</strain>
    </source>
</reference>
<feature type="region of interest" description="Disordered" evidence="6">
    <location>
        <begin position="529"/>
        <end position="554"/>
    </location>
</feature>
<evidence type="ECO:0000256" key="1">
    <source>
        <dbReference type="ARBA" id="ARBA00004141"/>
    </source>
</evidence>
<protein>
    <submittedName>
        <fullName evidence="9">Cytochrome c biogenesis protein</fullName>
    </submittedName>
</protein>
<feature type="transmembrane region" description="Helical" evidence="7">
    <location>
        <begin position="66"/>
        <end position="84"/>
    </location>
</feature>